<keyword evidence="5" id="KW-0934">Plastid</keyword>
<reference evidence="16" key="1">
    <citation type="journal article" date="2018" name="Algal Res.">
        <title>Characterization of plant carbon substrate utilization by Auxenochlorella protothecoides.</title>
        <authorList>
            <person name="Vogler B.W."/>
            <person name="Starkenburg S.R."/>
            <person name="Sudasinghe N."/>
            <person name="Schambach J.Y."/>
            <person name="Rollin J.A."/>
            <person name="Pattathil S."/>
            <person name="Barry A.N."/>
        </authorList>
    </citation>
    <scope>NUCLEOTIDE SEQUENCE [LARGE SCALE GENOMIC DNA]</scope>
    <source>
        <strain evidence="16">UTEX 25</strain>
    </source>
</reference>
<dbReference type="PANTHER" id="PTHR31412:SF0">
    <property type="entry name" value="ZINC METALLOPROTEASE EGY1, CHLOROPLASTIC-RELATED"/>
    <property type="match status" value="1"/>
</dbReference>
<keyword evidence="11" id="KW-0482">Metalloprotease</keyword>
<keyword evidence="10 13" id="KW-1133">Transmembrane helix</keyword>
<keyword evidence="4" id="KW-0150">Chloroplast</keyword>
<evidence type="ECO:0000259" key="14">
    <source>
        <dbReference type="Pfam" id="PF02163"/>
    </source>
</evidence>
<dbReference type="GO" id="GO:0008237">
    <property type="term" value="F:metallopeptidase activity"/>
    <property type="evidence" value="ECO:0007669"/>
    <property type="project" value="UniProtKB-KW"/>
</dbReference>
<evidence type="ECO:0000256" key="11">
    <source>
        <dbReference type="ARBA" id="ARBA00023049"/>
    </source>
</evidence>
<gene>
    <name evidence="15" type="ORF">APUTEX25_003967</name>
</gene>
<keyword evidence="12 13" id="KW-0472">Membrane</keyword>
<dbReference type="InterPro" id="IPR008915">
    <property type="entry name" value="Peptidase_M50"/>
</dbReference>
<evidence type="ECO:0000256" key="3">
    <source>
        <dbReference type="ARBA" id="ARBA00007931"/>
    </source>
</evidence>
<evidence type="ECO:0000256" key="6">
    <source>
        <dbReference type="ARBA" id="ARBA00022670"/>
    </source>
</evidence>
<comment type="similarity">
    <text evidence="3">Belongs to the peptidase M50B family.</text>
</comment>
<dbReference type="AlphaFoldDB" id="A0A3M7KTG9"/>
<dbReference type="GO" id="GO:0006508">
    <property type="term" value="P:proteolysis"/>
    <property type="evidence" value="ECO:0007669"/>
    <property type="project" value="UniProtKB-KW"/>
</dbReference>
<evidence type="ECO:0000313" key="15">
    <source>
        <dbReference type="EMBL" id="RMZ53828.1"/>
    </source>
</evidence>
<evidence type="ECO:0000256" key="9">
    <source>
        <dbReference type="ARBA" id="ARBA00022946"/>
    </source>
</evidence>
<keyword evidence="9" id="KW-0809">Transit peptide</keyword>
<evidence type="ECO:0000256" key="1">
    <source>
        <dbReference type="ARBA" id="ARBA00004141"/>
    </source>
</evidence>
<evidence type="ECO:0000256" key="4">
    <source>
        <dbReference type="ARBA" id="ARBA00022528"/>
    </source>
</evidence>
<feature type="transmembrane region" description="Helical" evidence="13">
    <location>
        <begin position="104"/>
        <end position="130"/>
    </location>
</feature>
<feature type="transmembrane region" description="Helical" evidence="13">
    <location>
        <begin position="75"/>
        <end position="92"/>
    </location>
</feature>
<dbReference type="GO" id="GO:0009507">
    <property type="term" value="C:chloroplast"/>
    <property type="evidence" value="ECO:0007669"/>
    <property type="project" value="UniProtKB-SubCell"/>
</dbReference>
<evidence type="ECO:0000256" key="2">
    <source>
        <dbReference type="ARBA" id="ARBA00004229"/>
    </source>
</evidence>
<evidence type="ECO:0000256" key="8">
    <source>
        <dbReference type="ARBA" id="ARBA00022801"/>
    </source>
</evidence>
<feature type="transmembrane region" description="Helical" evidence="13">
    <location>
        <begin position="213"/>
        <end position="231"/>
    </location>
</feature>
<evidence type="ECO:0000256" key="5">
    <source>
        <dbReference type="ARBA" id="ARBA00022640"/>
    </source>
</evidence>
<comment type="caution">
    <text evidence="15">The sequence shown here is derived from an EMBL/GenBank/DDBJ whole genome shotgun (WGS) entry which is preliminary data.</text>
</comment>
<evidence type="ECO:0000256" key="13">
    <source>
        <dbReference type="SAM" id="Phobius"/>
    </source>
</evidence>
<evidence type="ECO:0000256" key="10">
    <source>
        <dbReference type="ARBA" id="ARBA00022989"/>
    </source>
</evidence>
<dbReference type="EMBL" id="QOKY01000195">
    <property type="protein sequence ID" value="RMZ53828.1"/>
    <property type="molecule type" value="Genomic_DNA"/>
</dbReference>
<organism evidence="15 16">
    <name type="scientific">Auxenochlorella protothecoides</name>
    <name type="common">Green microalga</name>
    <name type="synonym">Chlorella protothecoides</name>
    <dbReference type="NCBI Taxonomy" id="3075"/>
    <lineage>
        <taxon>Eukaryota</taxon>
        <taxon>Viridiplantae</taxon>
        <taxon>Chlorophyta</taxon>
        <taxon>core chlorophytes</taxon>
        <taxon>Trebouxiophyceae</taxon>
        <taxon>Chlorellales</taxon>
        <taxon>Chlorellaceae</taxon>
        <taxon>Auxenochlorella</taxon>
    </lineage>
</organism>
<name>A0A3M7KTG9_AUXPR</name>
<dbReference type="PANTHER" id="PTHR31412">
    <property type="entry name" value="ZINC METALLOPROTEASE EGY1"/>
    <property type="match status" value="1"/>
</dbReference>
<dbReference type="InterPro" id="IPR044838">
    <property type="entry name" value="EGY1-like"/>
</dbReference>
<dbReference type="Proteomes" id="UP000279271">
    <property type="component" value="Unassembled WGS sequence"/>
</dbReference>
<comment type="subcellular location">
    <subcellularLocation>
        <location evidence="1">Membrane</location>
        <topology evidence="1">Multi-pass membrane protein</topology>
    </subcellularLocation>
    <subcellularLocation>
        <location evidence="2">Plastid</location>
        <location evidence="2">Chloroplast</location>
    </subcellularLocation>
</comment>
<keyword evidence="7 13" id="KW-0812">Transmembrane</keyword>
<evidence type="ECO:0000313" key="16">
    <source>
        <dbReference type="Proteomes" id="UP000279271"/>
    </source>
</evidence>
<keyword evidence="8" id="KW-0378">Hydrolase</keyword>
<feature type="transmembrane region" description="Helical" evidence="13">
    <location>
        <begin position="174"/>
        <end position="192"/>
    </location>
</feature>
<protein>
    <recommendedName>
        <fullName evidence="14">Peptidase M50 domain-containing protein</fullName>
    </recommendedName>
</protein>
<evidence type="ECO:0000256" key="7">
    <source>
        <dbReference type="ARBA" id="ARBA00022692"/>
    </source>
</evidence>
<evidence type="ECO:0000256" key="12">
    <source>
        <dbReference type="ARBA" id="ARBA00023136"/>
    </source>
</evidence>
<dbReference type="Pfam" id="PF02163">
    <property type="entry name" value="Peptidase_M50"/>
    <property type="match status" value="1"/>
</dbReference>
<keyword evidence="6" id="KW-0645">Protease</keyword>
<dbReference type="GO" id="GO:0016020">
    <property type="term" value="C:membrane"/>
    <property type="evidence" value="ECO:0007669"/>
    <property type="project" value="UniProtKB-SubCell"/>
</dbReference>
<proteinExistence type="inferred from homology"/>
<feature type="domain" description="Peptidase M50" evidence="14">
    <location>
        <begin position="54"/>
        <end position="206"/>
    </location>
</feature>
<accession>A0A3M7KTG9</accession>
<sequence>MALVNHERAVCIMVQPLAQGLTPLSRLERRLGDSVPTVVSACSIIGTAAATASVFESHELGHSHMAARQGVPLGVPVFLPAGLGPLAAFGSLRSLLGPAPSRSAAAAIALAGPLTGLAASCSVLLVGLHFTMQGWGGLNMTLDAFDEAGPLGAVVHAVLDHGDAAAATLDCHPWLVAGAGGVLINALALVPAGDTDGGRLATHILGREAAMRLSLLSLALLGALGWVNQLADWWLPALLILHGSPPALCTDEVTPVSKDLKLAGLLCLCLPAAMLVPRFGGS</sequence>
<feature type="transmembrane region" description="Helical" evidence="13">
    <location>
        <begin position="35"/>
        <end position="55"/>
    </location>
</feature>